<dbReference type="AlphaFoldDB" id="A0A8T0ULS8"/>
<gene>
    <name evidence="2" type="ORF">PVAP13_3KG046500</name>
</gene>
<protein>
    <recommendedName>
        <fullName evidence="4">Zinc finger GRF-type domain-containing protein</fullName>
    </recommendedName>
</protein>
<evidence type="ECO:0000256" key="1">
    <source>
        <dbReference type="SAM" id="MobiDB-lite"/>
    </source>
</evidence>
<reference evidence="2" key="1">
    <citation type="submission" date="2020-05" db="EMBL/GenBank/DDBJ databases">
        <title>WGS assembly of Panicum virgatum.</title>
        <authorList>
            <person name="Lovell J.T."/>
            <person name="Jenkins J."/>
            <person name="Shu S."/>
            <person name="Juenger T.E."/>
            <person name="Schmutz J."/>
        </authorList>
    </citation>
    <scope>NUCLEOTIDE SEQUENCE</scope>
    <source>
        <strain evidence="2">AP13</strain>
    </source>
</reference>
<sequence length="73" mass="8189">MASSGSFSSSTDPRGRSGEGSSAPIPYREGPLEYSLPTMCKCMKKAARWIWSDDNPGRRYFTCYRHREGGCNF</sequence>
<keyword evidence="3" id="KW-1185">Reference proteome</keyword>
<evidence type="ECO:0008006" key="4">
    <source>
        <dbReference type="Google" id="ProtNLM"/>
    </source>
</evidence>
<dbReference type="EMBL" id="CM029041">
    <property type="protein sequence ID" value="KAG2623257.1"/>
    <property type="molecule type" value="Genomic_DNA"/>
</dbReference>
<name>A0A8T0ULS8_PANVG</name>
<feature type="compositionally biased region" description="Polar residues" evidence="1">
    <location>
        <begin position="1"/>
        <end position="12"/>
    </location>
</feature>
<comment type="caution">
    <text evidence="2">The sequence shown here is derived from an EMBL/GenBank/DDBJ whole genome shotgun (WGS) entry which is preliminary data.</text>
</comment>
<organism evidence="2 3">
    <name type="scientific">Panicum virgatum</name>
    <name type="common">Blackwell switchgrass</name>
    <dbReference type="NCBI Taxonomy" id="38727"/>
    <lineage>
        <taxon>Eukaryota</taxon>
        <taxon>Viridiplantae</taxon>
        <taxon>Streptophyta</taxon>
        <taxon>Embryophyta</taxon>
        <taxon>Tracheophyta</taxon>
        <taxon>Spermatophyta</taxon>
        <taxon>Magnoliopsida</taxon>
        <taxon>Liliopsida</taxon>
        <taxon>Poales</taxon>
        <taxon>Poaceae</taxon>
        <taxon>PACMAD clade</taxon>
        <taxon>Panicoideae</taxon>
        <taxon>Panicodae</taxon>
        <taxon>Paniceae</taxon>
        <taxon>Panicinae</taxon>
        <taxon>Panicum</taxon>
        <taxon>Panicum sect. Hiantes</taxon>
    </lineage>
</organism>
<feature type="region of interest" description="Disordered" evidence="1">
    <location>
        <begin position="1"/>
        <end position="29"/>
    </location>
</feature>
<accession>A0A8T0ULS8</accession>
<proteinExistence type="predicted"/>
<evidence type="ECO:0000313" key="2">
    <source>
        <dbReference type="EMBL" id="KAG2623257.1"/>
    </source>
</evidence>
<evidence type="ECO:0000313" key="3">
    <source>
        <dbReference type="Proteomes" id="UP000823388"/>
    </source>
</evidence>
<dbReference type="Proteomes" id="UP000823388">
    <property type="component" value="Chromosome 3K"/>
</dbReference>